<dbReference type="PANTHER" id="PTHR23221">
    <property type="entry name" value="GLYCOSYLPHOSPHATIDYLINOSITOL PHOSPHOLIPASE D"/>
    <property type="match status" value="1"/>
</dbReference>
<keyword evidence="2" id="KW-0677">Repeat</keyword>
<evidence type="ECO:0000256" key="3">
    <source>
        <dbReference type="ARBA" id="ARBA00022801"/>
    </source>
</evidence>
<feature type="region of interest" description="Disordered" evidence="5">
    <location>
        <begin position="481"/>
        <end position="501"/>
    </location>
</feature>
<keyword evidence="4" id="KW-0325">Glycoprotein</keyword>
<dbReference type="Gene3D" id="2.130.10.130">
    <property type="entry name" value="Integrin alpha, N-terminal"/>
    <property type="match status" value="3"/>
</dbReference>
<feature type="compositionally biased region" description="Polar residues" evidence="5">
    <location>
        <begin position="481"/>
        <end position="492"/>
    </location>
</feature>
<evidence type="ECO:0000256" key="1">
    <source>
        <dbReference type="ARBA" id="ARBA00022729"/>
    </source>
</evidence>
<evidence type="ECO:0000256" key="5">
    <source>
        <dbReference type="SAM" id="MobiDB-lite"/>
    </source>
</evidence>
<feature type="signal peptide" evidence="6">
    <location>
        <begin position="1"/>
        <end position="35"/>
    </location>
</feature>
<organism evidence="7 8">
    <name type="scientific">Streptomyces venezuelae</name>
    <dbReference type="NCBI Taxonomy" id="54571"/>
    <lineage>
        <taxon>Bacteria</taxon>
        <taxon>Bacillati</taxon>
        <taxon>Actinomycetota</taxon>
        <taxon>Actinomycetes</taxon>
        <taxon>Kitasatosporales</taxon>
        <taxon>Streptomycetaceae</taxon>
        <taxon>Streptomyces</taxon>
    </lineage>
</organism>
<dbReference type="Proteomes" id="UP000322927">
    <property type="component" value="Chromosome"/>
</dbReference>
<reference evidence="7 8" key="1">
    <citation type="submission" date="2018-05" db="EMBL/GenBank/DDBJ databases">
        <title>Streptomyces venezuelae.</title>
        <authorList>
            <person name="Kim W."/>
            <person name="Lee N."/>
            <person name="Cho B.-K."/>
        </authorList>
    </citation>
    <scope>NUCLEOTIDE SEQUENCE [LARGE SCALE GENOMIC DNA]</scope>
    <source>
        <strain evidence="7 8">ATCC 14584</strain>
    </source>
</reference>
<evidence type="ECO:0000313" key="8">
    <source>
        <dbReference type="Proteomes" id="UP000322927"/>
    </source>
</evidence>
<accession>A0A5P2BY72</accession>
<gene>
    <name evidence="7" type="ORF">DEJ48_18705</name>
</gene>
<feature type="chain" id="PRO_5039367821" evidence="6">
    <location>
        <begin position="36"/>
        <end position="501"/>
    </location>
</feature>
<dbReference type="SMART" id="SM00191">
    <property type="entry name" value="Int_alpha"/>
    <property type="match status" value="5"/>
</dbReference>
<proteinExistence type="predicted"/>
<evidence type="ECO:0000313" key="7">
    <source>
        <dbReference type="EMBL" id="QES35173.1"/>
    </source>
</evidence>
<evidence type="ECO:0000256" key="4">
    <source>
        <dbReference type="ARBA" id="ARBA00023180"/>
    </source>
</evidence>
<dbReference type="AlphaFoldDB" id="A0A5P2BY72"/>
<name>A0A5P2BY72_STRVZ</name>
<sequence length="501" mass="49656">MRSATHPRPRTLALAAATVLAATGLTLPLTTAATAAPAAPPAPSAPLKADFDGNGYADLAVGVPGGTVDGKAKAGYVSVVFGGPGGPGSSNVRRITQATVEVPGTPEAGDRFGAAVTTAYIDDDKYADLVIGAPGEDIDAKTDAGSVTVLYGTGDGFALANTAARGAKTGDAYGNALTAADFTGDTDVDLAIGGKDQVVFNGNPYAADTSPGLARRMGGRAPVLTTGDFDSDGLPELAVAYYEQSATRTQSHVQLYRYDKNDEVPDAFDLTWSSDNSAANALAAGDFNGDGHTDLALGNCREIADENIDDPCGPEELAEGGGTHIHYGDGDGLVWEGQTLNQDTPGVPGVAEKGDDFGNALAAADIDGDGKDDLIAGAPGEAIGSAARAGAVTVLKGGANGILTEDGQAVGAVSYQQNSPGVPGGAEAGDLFGAALAFADHNGDGSPDLSAAAPGENASAGGVWNLPHLATGTTGASVVTPNSLGLPTSSGPLTYGASLAR</sequence>
<dbReference type="GO" id="GO:0007229">
    <property type="term" value="P:integrin-mediated signaling pathway"/>
    <property type="evidence" value="ECO:0007669"/>
    <property type="project" value="UniProtKB-KW"/>
</dbReference>
<protein>
    <submittedName>
        <fullName evidence="7">Integrin-like protein</fullName>
    </submittedName>
</protein>
<dbReference type="PANTHER" id="PTHR23221:SF7">
    <property type="entry name" value="PHOSPHATIDYLINOSITOL-GLYCAN-SPECIFIC PHOSPHOLIPASE D"/>
    <property type="match status" value="1"/>
</dbReference>
<keyword evidence="7" id="KW-0401">Integrin</keyword>
<keyword evidence="1 6" id="KW-0732">Signal</keyword>
<dbReference type="SUPFAM" id="SSF69318">
    <property type="entry name" value="Integrin alpha N-terminal domain"/>
    <property type="match status" value="1"/>
</dbReference>
<dbReference type="GO" id="GO:0016787">
    <property type="term" value="F:hydrolase activity"/>
    <property type="evidence" value="ECO:0007669"/>
    <property type="project" value="UniProtKB-KW"/>
</dbReference>
<dbReference type="EMBL" id="CP029192">
    <property type="protein sequence ID" value="QES35173.1"/>
    <property type="molecule type" value="Genomic_DNA"/>
</dbReference>
<evidence type="ECO:0000256" key="2">
    <source>
        <dbReference type="ARBA" id="ARBA00022737"/>
    </source>
</evidence>
<dbReference type="InterPro" id="IPR013519">
    <property type="entry name" value="Int_alpha_beta-p"/>
</dbReference>
<dbReference type="RefSeq" id="WP_150217298.1">
    <property type="nucleotide sequence ID" value="NZ_CP029192.1"/>
</dbReference>
<dbReference type="PROSITE" id="PS51470">
    <property type="entry name" value="FG_GAP"/>
    <property type="match status" value="3"/>
</dbReference>
<dbReference type="Pfam" id="PF01839">
    <property type="entry name" value="FG-GAP"/>
    <property type="match status" value="4"/>
</dbReference>
<dbReference type="OrthoDB" id="344301at2"/>
<dbReference type="InterPro" id="IPR028994">
    <property type="entry name" value="Integrin_alpha_N"/>
</dbReference>
<dbReference type="InterPro" id="IPR013517">
    <property type="entry name" value="FG-GAP"/>
</dbReference>
<evidence type="ECO:0000256" key="6">
    <source>
        <dbReference type="SAM" id="SignalP"/>
    </source>
</evidence>
<keyword evidence="3" id="KW-0378">Hydrolase</keyword>
<dbReference type="Pfam" id="PF13517">
    <property type="entry name" value="FG-GAP_3"/>
    <property type="match status" value="1"/>
</dbReference>